<sequence length="106" mass="11024">MVEVGTSSSGSPGRSSPRNSSSKMILHAVNSCGAQDSTLKPAKESSGVFAKVNGTIPSAFSSHYEEALRDGEERAEPELQPGLPLLPRPVDEPGPHPTATVTPSEV</sequence>
<name>A0A7J7EAD2_DICBM</name>
<dbReference type="AlphaFoldDB" id="A0A7J7EAD2"/>
<proteinExistence type="predicted"/>
<accession>A0A7J7EAD2</accession>
<protein>
    <submittedName>
        <fullName evidence="2">Uncharacterized protein</fullName>
    </submittedName>
</protein>
<evidence type="ECO:0000256" key="1">
    <source>
        <dbReference type="SAM" id="MobiDB-lite"/>
    </source>
</evidence>
<organism evidence="2 3">
    <name type="scientific">Diceros bicornis minor</name>
    <name type="common">South-central black rhinoceros</name>
    <dbReference type="NCBI Taxonomy" id="77932"/>
    <lineage>
        <taxon>Eukaryota</taxon>
        <taxon>Metazoa</taxon>
        <taxon>Chordata</taxon>
        <taxon>Craniata</taxon>
        <taxon>Vertebrata</taxon>
        <taxon>Euteleostomi</taxon>
        <taxon>Mammalia</taxon>
        <taxon>Eutheria</taxon>
        <taxon>Laurasiatheria</taxon>
        <taxon>Perissodactyla</taxon>
        <taxon>Rhinocerotidae</taxon>
        <taxon>Diceros</taxon>
    </lineage>
</organism>
<comment type="caution">
    <text evidence="2">The sequence shown here is derived from an EMBL/GenBank/DDBJ whole genome shotgun (WGS) entry which is preliminary data.</text>
</comment>
<dbReference type="EMBL" id="JACDTQ010003821">
    <property type="protein sequence ID" value="KAF5912336.1"/>
    <property type="molecule type" value="Genomic_DNA"/>
</dbReference>
<gene>
    <name evidence="2" type="ORF">HPG69_000027</name>
</gene>
<reference evidence="2 3" key="1">
    <citation type="journal article" date="2020" name="Mol. Biol. Evol.">
        <title>Interspecific Gene Flow and the Evolution of Specialization in Black and White Rhinoceros.</title>
        <authorList>
            <person name="Moodley Y."/>
            <person name="Westbury M.V."/>
            <person name="Russo I.M."/>
            <person name="Gopalakrishnan S."/>
            <person name="Rakotoarivelo A."/>
            <person name="Olsen R.A."/>
            <person name="Prost S."/>
            <person name="Tunstall T."/>
            <person name="Ryder O.A."/>
            <person name="Dalen L."/>
            <person name="Bruford M.W."/>
        </authorList>
    </citation>
    <scope>NUCLEOTIDE SEQUENCE [LARGE SCALE GENOMIC DNA]</scope>
    <source>
        <strain evidence="2">SBR-YM</strain>
        <tissue evidence="2">Skin</tissue>
    </source>
</reference>
<feature type="compositionally biased region" description="Low complexity" evidence="1">
    <location>
        <begin position="7"/>
        <end position="22"/>
    </location>
</feature>
<dbReference type="Proteomes" id="UP000551758">
    <property type="component" value="Unassembled WGS sequence"/>
</dbReference>
<keyword evidence="3" id="KW-1185">Reference proteome</keyword>
<feature type="region of interest" description="Disordered" evidence="1">
    <location>
        <begin position="63"/>
        <end position="106"/>
    </location>
</feature>
<feature type="region of interest" description="Disordered" evidence="1">
    <location>
        <begin position="1"/>
        <end position="23"/>
    </location>
</feature>
<evidence type="ECO:0000313" key="3">
    <source>
        <dbReference type="Proteomes" id="UP000551758"/>
    </source>
</evidence>
<feature type="compositionally biased region" description="Basic and acidic residues" evidence="1">
    <location>
        <begin position="63"/>
        <end position="77"/>
    </location>
</feature>
<evidence type="ECO:0000313" key="2">
    <source>
        <dbReference type="EMBL" id="KAF5912336.1"/>
    </source>
</evidence>